<dbReference type="InterPro" id="IPR015421">
    <property type="entry name" value="PyrdxlP-dep_Trfase_major"/>
</dbReference>
<dbReference type="Proteomes" id="UP001418222">
    <property type="component" value="Unassembled WGS sequence"/>
</dbReference>
<dbReference type="SUPFAM" id="SSF53383">
    <property type="entry name" value="PLP-dependent transferases"/>
    <property type="match status" value="1"/>
</dbReference>
<evidence type="ECO:0000313" key="5">
    <source>
        <dbReference type="EMBL" id="KAK8944448.1"/>
    </source>
</evidence>
<dbReference type="InterPro" id="IPR015424">
    <property type="entry name" value="PyrdxlP-dep_Trfase"/>
</dbReference>
<organism evidence="5 6">
    <name type="scientific">Platanthera zijinensis</name>
    <dbReference type="NCBI Taxonomy" id="2320716"/>
    <lineage>
        <taxon>Eukaryota</taxon>
        <taxon>Viridiplantae</taxon>
        <taxon>Streptophyta</taxon>
        <taxon>Embryophyta</taxon>
        <taxon>Tracheophyta</taxon>
        <taxon>Spermatophyta</taxon>
        <taxon>Magnoliopsida</taxon>
        <taxon>Liliopsida</taxon>
        <taxon>Asparagales</taxon>
        <taxon>Orchidaceae</taxon>
        <taxon>Orchidoideae</taxon>
        <taxon>Orchideae</taxon>
        <taxon>Orchidinae</taxon>
        <taxon>Platanthera</taxon>
    </lineage>
</organism>
<keyword evidence="5" id="KW-0808">Transferase</keyword>
<dbReference type="InterPro" id="IPR015422">
    <property type="entry name" value="PyrdxlP-dep_Trfase_small"/>
</dbReference>
<reference evidence="5 6" key="1">
    <citation type="journal article" date="2022" name="Nat. Plants">
        <title>Genomes of leafy and leafless Platanthera orchids illuminate the evolution of mycoheterotrophy.</title>
        <authorList>
            <person name="Li M.H."/>
            <person name="Liu K.W."/>
            <person name="Li Z."/>
            <person name="Lu H.C."/>
            <person name="Ye Q.L."/>
            <person name="Zhang D."/>
            <person name="Wang J.Y."/>
            <person name="Li Y.F."/>
            <person name="Zhong Z.M."/>
            <person name="Liu X."/>
            <person name="Yu X."/>
            <person name="Liu D.K."/>
            <person name="Tu X.D."/>
            <person name="Liu B."/>
            <person name="Hao Y."/>
            <person name="Liao X.Y."/>
            <person name="Jiang Y.T."/>
            <person name="Sun W.H."/>
            <person name="Chen J."/>
            <person name="Chen Y.Q."/>
            <person name="Ai Y."/>
            <person name="Zhai J.W."/>
            <person name="Wu S.S."/>
            <person name="Zhou Z."/>
            <person name="Hsiao Y.Y."/>
            <person name="Wu W.L."/>
            <person name="Chen Y.Y."/>
            <person name="Lin Y.F."/>
            <person name="Hsu J.L."/>
            <person name="Li C.Y."/>
            <person name="Wang Z.W."/>
            <person name="Zhao X."/>
            <person name="Zhong W.Y."/>
            <person name="Ma X.K."/>
            <person name="Ma L."/>
            <person name="Huang J."/>
            <person name="Chen G.Z."/>
            <person name="Huang M.Z."/>
            <person name="Huang L."/>
            <person name="Peng D.H."/>
            <person name="Luo Y.B."/>
            <person name="Zou S.Q."/>
            <person name="Chen S.P."/>
            <person name="Lan S."/>
            <person name="Tsai W.C."/>
            <person name="Van de Peer Y."/>
            <person name="Liu Z.J."/>
        </authorList>
    </citation>
    <scope>NUCLEOTIDE SEQUENCE [LARGE SCALE GENOMIC DNA]</scope>
    <source>
        <strain evidence="5">Lor287</strain>
    </source>
</reference>
<sequence>MSPSPSLSRIPFGAGGDDREVHDDTSSSRSDLGAGGGTAMRLVVPLQGVVQGRGGLVLGSVIPCALFYFFQLYLRRKKPSSSPPTSPSPSSGDLPSLSVIPRTTSRSFFSPRSGSLPAPVSSHTAAANKSDACRLSAGHRRFVDDPYHPTSNPDGVIQLGLGNNQLSLDLVRDWLERNVNASLLKGRNEDMGLGGRETYLQYDGLMDLKIAVADFMGQVLQGSVSFSPSQMVLTAGAASAIETLCFCLADPGHAILVPSPYDSEARAHIYWLDPLNINIRDDIKNVITNVFKGLAKERRTNFKKLKVTKLIPMYHGKEIGKNIHLIFDELLVGSVHEENNTCMNIAKILDAEDFDKSRVHMIYRLSEDISLPHIHVGVIYSLNDSILASAAKFTRFSSISVLSQRVLVTMLSDKRFISEFLHLSRARLINMHRLFARGFKGLNIDCVNGDGGFRCWVDLSKFLRSYSEKGELEMWEKLLDSAKVNTTPGSSCRCIEPGWFRLCFAALSENDIDVVMGRIRRAIDEGHKI</sequence>
<feature type="region of interest" description="Disordered" evidence="3">
    <location>
        <begin position="1"/>
        <end position="37"/>
    </location>
</feature>
<dbReference type="GO" id="GO:0006520">
    <property type="term" value="P:amino acid metabolic process"/>
    <property type="evidence" value="ECO:0007669"/>
    <property type="project" value="TreeGrafter"/>
</dbReference>
<evidence type="ECO:0000313" key="6">
    <source>
        <dbReference type="Proteomes" id="UP001418222"/>
    </source>
</evidence>
<dbReference type="AlphaFoldDB" id="A0AAP0BNG4"/>
<feature type="domain" description="Aminotransferase class I/classII large" evidence="4">
    <location>
        <begin position="321"/>
        <end position="519"/>
    </location>
</feature>
<dbReference type="EMBL" id="JBBWWQ010000006">
    <property type="protein sequence ID" value="KAK8944448.1"/>
    <property type="molecule type" value="Genomic_DNA"/>
</dbReference>
<gene>
    <name evidence="5" type="primary">ACS12</name>
    <name evidence="5" type="ORF">KSP39_PZI007919</name>
</gene>
<protein>
    <submittedName>
        <fullName evidence="5">Aminotransferase ACS12</fullName>
    </submittedName>
</protein>
<comment type="cofactor">
    <cofactor evidence="1">
        <name>pyridoxal 5'-phosphate</name>
        <dbReference type="ChEBI" id="CHEBI:597326"/>
    </cofactor>
</comment>
<keyword evidence="5" id="KW-0032">Aminotransferase</keyword>
<dbReference type="PRINTS" id="PR00753">
    <property type="entry name" value="ACCSYNTHASE"/>
</dbReference>
<dbReference type="Pfam" id="PF00155">
    <property type="entry name" value="Aminotran_1_2"/>
    <property type="match status" value="2"/>
</dbReference>
<dbReference type="InterPro" id="IPR050478">
    <property type="entry name" value="Ethylene_sulfur-biosynth"/>
</dbReference>
<evidence type="ECO:0000259" key="4">
    <source>
        <dbReference type="Pfam" id="PF00155"/>
    </source>
</evidence>
<dbReference type="Gene3D" id="3.90.1150.10">
    <property type="entry name" value="Aspartate Aminotransferase, domain 1"/>
    <property type="match status" value="2"/>
</dbReference>
<keyword evidence="6" id="KW-1185">Reference proteome</keyword>
<dbReference type="Gene3D" id="3.40.640.10">
    <property type="entry name" value="Type I PLP-dependent aspartate aminotransferase-like (Major domain)"/>
    <property type="match status" value="1"/>
</dbReference>
<evidence type="ECO:0000256" key="3">
    <source>
        <dbReference type="SAM" id="MobiDB-lite"/>
    </source>
</evidence>
<feature type="domain" description="Aminotransferase class I/classII large" evidence="4">
    <location>
        <begin position="157"/>
        <end position="261"/>
    </location>
</feature>
<proteinExistence type="predicted"/>
<dbReference type="PANTHER" id="PTHR43795">
    <property type="entry name" value="BIFUNCTIONAL ASPARTATE AMINOTRANSFERASE AND GLUTAMATE/ASPARTATE-PREPHENATE AMINOTRANSFERASE-RELATED"/>
    <property type="match status" value="1"/>
</dbReference>
<dbReference type="PANTHER" id="PTHR43795:SF85">
    <property type="entry name" value="AMINOTRANSFERASE ACS10-RELATED"/>
    <property type="match status" value="1"/>
</dbReference>
<keyword evidence="2" id="KW-0663">Pyridoxal phosphate</keyword>
<comment type="caution">
    <text evidence="5">The sequence shown here is derived from an EMBL/GenBank/DDBJ whole genome shotgun (WGS) entry which is preliminary data.</text>
</comment>
<dbReference type="GO" id="GO:0008483">
    <property type="term" value="F:transaminase activity"/>
    <property type="evidence" value="ECO:0007669"/>
    <property type="project" value="UniProtKB-KW"/>
</dbReference>
<accession>A0AAP0BNG4</accession>
<feature type="compositionally biased region" description="Basic and acidic residues" evidence="3">
    <location>
        <begin position="16"/>
        <end position="26"/>
    </location>
</feature>
<dbReference type="GO" id="GO:0030170">
    <property type="term" value="F:pyridoxal phosphate binding"/>
    <property type="evidence" value="ECO:0007669"/>
    <property type="project" value="InterPro"/>
</dbReference>
<evidence type="ECO:0000256" key="2">
    <source>
        <dbReference type="ARBA" id="ARBA00022898"/>
    </source>
</evidence>
<evidence type="ECO:0000256" key="1">
    <source>
        <dbReference type="ARBA" id="ARBA00001933"/>
    </source>
</evidence>
<name>A0AAP0BNG4_9ASPA</name>
<dbReference type="CDD" id="cd00609">
    <property type="entry name" value="AAT_like"/>
    <property type="match status" value="1"/>
</dbReference>
<dbReference type="InterPro" id="IPR004839">
    <property type="entry name" value="Aminotransferase_I/II_large"/>
</dbReference>